<comment type="caution">
    <text evidence="2">The sequence shown here is derived from an EMBL/GenBank/DDBJ whole genome shotgun (WGS) entry which is preliminary data.</text>
</comment>
<dbReference type="EMBL" id="JARKIE010000152">
    <property type="protein sequence ID" value="KAJ7675157.1"/>
    <property type="molecule type" value="Genomic_DNA"/>
</dbReference>
<keyword evidence="1" id="KW-0812">Transmembrane</keyword>
<proteinExistence type="predicted"/>
<evidence type="ECO:0000313" key="2">
    <source>
        <dbReference type="EMBL" id="KAJ7675157.1"/>
    </source>
</evidence>
<organism evidence="2 3">
    <name type="scientific">Mycena rosella</name>
    <name type="common">Pink bonnet</name>
    <name type="synonym">Agaricus rosellus</name>
    <dbReference type="NCBI Taxonomy" id="1033263"/>
    <lineage>
        <taxon>Eukaryota</taxon>
        <taxon>Fungi</taxon>
        <taxon>Dikarya</taxon>
        <taxon>Basidiomycota</taxon>
        <taxon>Agaricomycotina</taxon>
        <taxon>Agaricomycetes</taxon>
        <taxon>Agaricomycetidae</taxon>
        <taxon>Agaricales</taxon>
        <taxon>Marasmiineae</taxon>
        <taxon>Mycenaceae</taxon>
        <taxon>Mycena</taxon>
    </lineage>
</organism>
<gene>
    <name evidence="2" type="ORF">B0H17DRAFT_1140470</name>
</gene>
<keyword evidence="1" id="KW-0472">Membrane</keyword>
<name>A0AAD7G7P7_MYCRO</name>
<sequence length="149" mass="15397">MTTLTGLSYSGAPIWVGASALGCLGASFGQIFWVLPCVSEAWGLRSGPAGGIFLAILGPPRPLFAAPQGCLCNGLGQIVGLGGIATGLKPLARWLVTSPETFTGFAEPCGVGWSWVEHKPGGWSKGHSSVHDFSKISYICPTFGSDLDS</sequence>
<feature type="transmembrane region" description="Helical" evidence="1">
    <location>
        <begin position="12"/>
        <end position="35"/>
    </location>
</feature>
<keyword evidence="3" id="KW-1185">Reference proteome</keyword>
<reference evidence="2" key="1">
    <citation type="submission" date="2023-03" db="EMBL/GenBank/DDBJ databases">
        <title>Massive genome expansion in bonnet fungi (Mycena s.s.) driven by repeated elements and novel gene families across ecological guilds.</title>
        <authorList>
            <consortium name="Lawrence Berkeley National Laboratory"/>
            <person name="Harder C.B."/>
            <person name="Miyauchi S."/>
            <person name="Viragh M."/>
            <person name="Kuo A."/>
            <person name="Thoen E."/>
            <person name="Andreopoulos B."/>
            <person name="Lu D."/>
            <person name="Skrede I."/>
            <person name="Drula E."/>
            <person name="Henrissat B."/>
            <person name="Morin E."/>
            <person name="Kohler A."/>
            <person name="Barry K."/>
            <person name="LaButti K."/>
            <person name="Morin E."/>
            <person name="Salamov A."/>
            <person name="Lipzen A."/>
            <person name="Mereny Z."/>
            <person name="Hegedus B."/>
            <person name="Baldrian P."/>
            <person name="Stursova M."/>
            <person name="Weitz H."/>
            <person name="Taylor A."/>
            <person name="Grigoriev I.V."/>
            <person name="Nagy L.G."/>
            <person name="Martin F."/>
            <person name="Kauserud H."/>
        </authorList>
    </citation>
    <scope>NUCLEOTIDE SEQUENCE</scope>
    <source>
        <strain evidence="2">CBHHK067</strain>
    </source>
</reference>
<evidence type="ECO:0000313" key="3">
    <source>
        <dbReference type="Proteomes" id="UP001221757"/>
    </source>
</evidence>
<keyword evidence="1" id="KW-1133">Transmembrane helix</keyword>
<accession>A0AAD7G7P7</accession>
<evidence type="ECO:0000256" key="1">
    <source>
        <dbReference type="SAM" id="Phobius"/>
    </source>
</evidence>
<dbReference type="Proteomes" id="UP001221757">
    <property type="component" value="Unassembled WGS sequence"/>
</dbReference>
<protein>
    <submittedName>
        <fullName evidence="2">Uncharacterized protein</fullName>
    </submittedName>
</protein>
<dbReference type="AlphaFoldDB" id="A0AAD7G7P7"/>